<evidence type="ECO:0000313" key="2">
    <source>
        <dbReference type="EMBL" id="WCE71148.1"/>
    </source>
</evidence>
<protein>
    <recommendedName>
        <fullName evidence="4">Argininosuccinate lyase</fullName>
    </recommendedName>
</protein>
<sequence>MRPLLQITLVAGALALAACTPPQSAPRQAAPTPPTEPGISLSGYATVGVVKSF</sequence>
<dbReference type="EMBL" id="CP116423">
    <property type="protein sequence ID" value="WCE71148.1"/>
    <property type="molecule type" value="Genomic_DNA"/>
</dbReference>
<evidence type="ECO:0008006" key="4">
    <source>
        <dbReference type="Google" id="ProtNLM"/>
    </source>
</evidence>
<proteinExistence type="predicted"/>
<dbReference type="Proteomes" id="UP001210770">
    <property type="component" value="Chromosome"/>
</dbReference>
<keyword evidence="1" id="KW-0732">Signal</keyword>
<dbReference type="AlphaFoldDB" id="A0AAX3LSD9"/>
<reference evidence="2" key="1">
    <citation type="submission" date="2023-01" db="EMBL/GenBank/DDBJ databases">
        <title>Comparative genomic analysis of cold water coral derived Sulfitobacter faviae: insights into their metabolism and habitat adaptation.</title>
        <authorList>
            <person name="Guo Y."/>
            <person name="Lin S."/>
            <person name="Huang Z."/>
            <person name="Tang K."/>
            <person name="Wang X."/>
        </authorList>
    </citation>
    <scope>NUCLEOTIDE SEQUENCE</scope>
    <source>
        <strain evidence="2">SCSIO W_1865</strain>
    </source>
</reference>
<name>A0AAX3LSD9_9RHOB</name>
<dbReference type="PROSITE" id="PS51257">
    <property type="entry name" value="PROKAR_LIPOPROTEIN"/>
    <property type="match status" value="1"/>
</dbReference>
<gene>
    <name evidence="2" type="ORF">PL336_04690</name>
</gene>
<feature type="chain" id="PRO_5043926251" description="Argininosuccinate lyase" evidence="1">
    <location>
        <begin position="25"/>
        <end position="53"/>
    </location>
</feature>
<feature type="signal peptide" evidence="1">
    <location>
        <begin position="1"/>
        <end position="24"/>
    </location>
</feature>
<evidence type="ECO:0000313" key="3">
    <source>
        <dbReference type="Proteomes" id="UP001210770"/>
    </source>
</evidence>
<dbReference type="RefSeq" id="WP_271689321.1">
    <property type="nucleotide sequence ID" value="NZ_CP116423.1"/>
</dbReference>
<evidence type="ECO:0000256" key="1">
    <source>
        <dbReference type="SAM" id="SignalP"/>
    </source>
</evidence>
<organism evidence="2 3">
    <name type="scientific">Sulfitobacter faviae</name>
    <dbReference type="NCBI Taxonomy" id="1775881"/>
    <lineage>
        <taxon>Bacteria</taxon>
        <taxon>Pseudomonadati</taxon>
        <taxon>Pseudomonadota</taxon>
        <taxon>Alphaproteobacteria</taxon>
        <taxon>Rhodobacterales</taxon>
        <taxon>Roseobacteraceae</taxon>
        <taxon>Sulfitobacter</taxon>
    </lineage>
</organism>
<accession>A0AAX3LSD9</accession>